<evidence type="ECO:0000313" key="3">
    <source>
        <dbReference type="Proteomes" id="UP000622797"/>
    </source>
</evidence>
<sequence length="303" mass="34228">MTDNGWNCIVICDPPLRHITIRDEGPARGHRCPASTNPVGGGYVNFLPTGTQPRRRQGPPKISLADDLCFYLENYSTLPGLTLETPDVVALFTKKIIASLYNRTLDHLRGIIIRPHLPIRRQYDFTELDLAAVEANWSSCQSLEKRLHQHCHDLEYILTQLRIPLQCPDPAQITSWQDVHIDFQMLHHQFEFARNWAGKINSSLTGLSGIAGNRQAFREQQLSLEAADRTRNITTLGLVFVPLAYIASLFSMSDDFGPGGAKFWLYFAIAIPVTLAMLGVYQGMDWIRKHNANRKAKKSHPIN</sequence>
<protein>
    <submittedName>
        <fullName evidence="2">Uncharacterized protein</fullName>
    </submittedName>
</protein>
<dbReference type="AlphaFoldDB" id="A0A8H4U7M8"/>
<comment type="caution">
    <text evidence="2">The sequence shown here is derived from an EMBL/GenBank/DDBJ whole genome shotgun (WGS) entry which is preliminary data.</text>
</comment>
<organism evidence="2 3">
    <name type="scientific">Fusarium sarcochroum</name>
    <dbReference type="NCBI Taxonomy" id="1208366"/>
    <lineage>
        <taxon>Eukaryota</taxon>
        <taxon>Fungi</taxon>
        <taxon>Dikarya</taxon>
        <taxon>Ascomycota</taxon>
        <taxon>Pezizomycotina</taxon>
        <taxon>Sordariomycetes</taxon>
        <taxon>Hypocreomycetidae</taxon>
        <taxon>Hypocreales</taxon>
        <taxon>Nectriaceae</taxon>
        <taxon>Fusarium</taxon>
        <taxon>Fusarium lateritium species complex</taxon>
    </lineage>
</organism>
<keyword evidence="3" id="KW-1185">Reference proteome</keyword>
<evidence type="ECO:0000256" key="1">
    <source>
        <dbReference type="SAM" id="Phobius"/>
    </source>
</evidence>
<reference evidence="2" key="1">
    <citation type="journal article" date="2020" name="BMC Genomics">
        <title>Correction to: Identification and distribution of gene clusters required for synthesis of sphingolipid metabolism inhibitors in diverse species of the filamentous fungus Fusarium.</title>
        <authorList>
            <person name="Kim H.S."/>
            <person name="Lohmar J.M."/>
            <person name="Busman M."/>
            <person name="Brown D.W."/>
            <person name="Naumann T.A."/>
            <person name="Divon H.H."/>
            <person name="Lysoe E."/>
            <person name="Uhlig S."/>
            <person name="Proctor R.H."/>
        </authorList>
    </citation>
    <scope>NUCLEOTIDE SEQUENCE</scope>
    <source>
        <strain evidence="2">NRRL 20472</strain>
    </source>
</reference>
<keyword evidence="1" id="KW-0472">Membrane</keyword>
<accession>A0A8H4U7M8</accession>
<name>A0A8H4U7M8_9HYPO</name>
<dbReference type="EMBL" id="JABEXW010000098">
    <property type="protein sequence ID" value="KAF4971280.1"/>
    <property type="molecule type" value="Genomic_DNA"/>
</dbReference>
<keyword evidence="1" id="KW-1133">Transmembrane helix</keyword>
<reference evidence="2" key="2">
    <citation type="submission" date="2020-05" db="EMBL/GenBank/DDBJ databases">
        <authorList>
            <person name="Kim H.-S."/>
            <person name="Proctor R.H."/>
            <person name="Brown D.W."/>
        </authorList>
    </citation>
    <scope>NUCLEOTIDE SEQUENCE</scope>
    <source>
        <strain evidence="2">NRRL 20472</strain>
    </source>
</reference>
<proteinExistence type="predicted"/>
<feature type="transmembrane region" description="Helical" evidence="1">
    <location>
        <begin position="263"/>
        <end position="281"/>
    </location>
</feature>
<gene>
    <name evidence="2" type="ORF">FSARC_1850</name>
</gene>
<dbReference type="Proteomes" id="UP000622797">
    <property type="component" value="Unassembled WGS sequence"/>
</dbReference>
<feature type="transmembrane region" description="Helical" evidence="1">
    <location>
        <begin position="233"/>
        <end position="251"/>
    </location>
</feature>
<evidence type="ECO:0000313" key="2">
    <source>
        <dbReference type="EMBL" id="KAF4971280.1"/>
    </source>
</evidence>
<keyword evidence="1" id="KW-0812">Transmembrane</keyword>
<dbReference type="Gene3D" id="1.20.58.340">
    <property type="entry name" value="Magnesium transport protein CorA, transmembrane region"/>
    <property type="match status" value="1"/>
</dbReference>
<dbReference type="OrthoDB" id="3231000at2759"/>